<dbReference type="InterPro" id="IPR036396">
    <property type="entry name" value="Cyt_P450_sf"/>
</dbReference>
<dbReference type="PANTHER" id="PTHR24303">
    <property type="entry name" value="HEME-BINDING MONOOXYGENASE FAMILY"/>
    <property type="match status" value="1"/>
</dbReference>
<protein>
    <recommendedName>
        <fullName evidence="9">Cytochrome P450</fullName>
    </recommendedName>
</protein>
<dbReference type="InterPro" id="IPR001128">
    <property type="entry name" value="Cyt_P450"/>
</dbReference>
<evidence type="ECO:0000256" key="6">
    <source>
        <dbReference type="ARBA" id="ARBA00023033"/>
    </source>
</evidence>
<dbReference type="EMBL" id="CAIIXF020000012">
    <property type="protein sequence ID" value="CAH1800953.1"/>
    <property type="molecule type" value="Genomic_DNA"/>
</dbReference>
<dbReference type="Proteomes" id="UP000749559">
    <property type="component" value="Unassembled WGS sequence"/>
</dbReference>
<evidence type="ECO:0000256" key="4">
    <source>
        <dbReference type="ARBA" id="ARBA00023002"/>
    </source>
</evidence>
<dbReference type="GO" id="GO:0004497">
    <property type="term" value="F:monooxygenase activity"/>
    <property type="evidence" value="ECO:0007669"/>
    <property type="project" value="UniProtKB-KW"/>
</dbReference>
<dbReference type="GO" id="GO:0016705">
    <property type="term" value="F:oxidoreductase activity, acting on paired donors, with incorporation or reduction of molecular oxygen"/>
    <property type="evidence" value="ECO:0007669"/>
    <property type="project" value="InterPro"/>
</dbReference>
<keyword evidence="3" id="KW-0479">Metal-binding</keyword>
<accession>A0A8S4Q4V6</accession>
<feature type="non-terminal residue" evidence="7">
    <location>
        <position position="1"/>
    </location>
</feature>
<keyword evidence="5" id="KW-0408">Iron</keyword>
<organism evidence="7 8">
    <name type="scientific">Owenia fusiformis</name>
    <name type="common">Polychaete worm</name>
    <dbReference type="NCBI Taxonomy" id="6347"/>
    <lineage>
        <taxon>Eukaryota</taxon>
        <taxon>Metazoa</taxon>
        <taxon>Spiralia</taxon>
        <taxon>Lophotrochozoa</taxon>
        <taxon>Annelida</taxon>
        <taxon>Polychaeta</taxon>
        <taxon>Sedentaria</taxon>
        <taxon>Canalipalpata</taxon>
        <taxon>Sabellida</taxon>
        <taxon>Oweniida</taxon>
        <taxon>Oweniidae</taxon>
        <taxon>Owenia</taxon>
    </lineage>
</organism>
<dbReference type="Pfam" id="PF00067">
    <property type="entry name" value="p450"/>
    <property type="match status" value="1"/>
</dbReference>
<dbReference type="GO" id="GO:0005506">
    <property type="term" value="F:iron ion binding"/>
    <property type="evidence" value="ECO:0007669"/>
    <property type="project" value="InterPro"/>
</dbReference>
<dbReference type="GO" id="GO:0020037">
    <property type="term" value="F:heme binding"/>
    <property type="evidence" value="ECO:0007669"/>
    <property type="project" value="InterPro"/>
</dbReference>
<feature type="non-terminal residue" evidence="7">
    <location>
        <position position="198"/>
    </location>
</feature>
<evidence type="ECO:0008006" key="9">
    <source>
        <dbReference type="Google" id="ProtNLM"/>
    </source>
</evidence>
<comment type="similarity">
    <text evidence="2">Belongs to the cytochrome P450 family.</text>
</comment>
<evidence type="ECO:0000256" key="5">
    <source>
        <dbReference type="ARBA" id="ARBA00023004"/>
    </source>
</evidence>
<gene>
    <name evidence="7" type="ORF">OFUS_LOCUS24788</name>
</gene>
<keyword evidence="6" id="KW-0503">Monooxygenase</keyword>
<dbReference type="PANTHER" id="PTHR24303:SF31">
    <property type="entry name" value="CYTOCHROME P450 307A1-RELATED"/>
    <property type="match status" value="1"/>
</dbReference>
<evidence type="ECO:0000256" key="2">
    <source>
        <dbReference type="ARBA" id="ARBA00010617"/>
    </source>
</evidence>
<dbReference type="Gene3D" id="1.10.630.10">
    <property type="entry name" value="Cytochrome P450"/>
    <property type="match status" value="1"/>
</dbReference>
<evidence type="ECO:0000313" key="8">
    <source>
        <dbReference type="Proteomes" id="UP000749559"/>
    </source>
</evidence>
<dbReference type="AlphaFoldDB" id="A0A8S4Q4V6"/>
<dbReference type="SUPFAM" id="SSF48264">
    <property type="entry name" value="Cytochrome P450"/>
    <property type="match status" value="1"/>
</dbReference>
<keyword evidence="4" id="KW-0560">Oxidoreductase</keyword>
<dbReference type="OrthoDB" id="6057686at2759"/>
<proteinExistence type="inferred from homology"/>
<reference evidence="7" key="1">
    <citation type="submission" date="2022-03" db="EMBL/GenBank/DDBJ databases">
        <authorList>
            <person name="Martin C."/>
        </authorList>
    </citation>
    <scope>NUCLEOTIDE SEQUENCE</scope>
</reference>
<keyword evidence="8" id="KW-1185">Reference proteome</keyword>
<name>A0A8S4Q4V6_OWEFU</name>
<comment type="caution">
    <text evidence="7">The sequence shown here is derived from an EMBL/GenBank/DDBJ whole genome shotgun (WGS) entry which is preliminary data.</text>
</comment>
<sequence length="198" mass="23078">PYKEDDGEFARKLLQDFDVNFRGPFYYLIEMFPWTRYFGNPVYSTLNEMINCRNKTFTEWIERFKHYKQESGERTLIAELLAAKEEGTITDDGIFGIMTDTFIAGMFTTFTTTCGFLLAMMNYPDIQNHLHKEIDRVIGKEQLPELSDCEKMPYMEATILETLRYMSMVPTNVPHKTTCDTHIAGCDIPKGTQVWMNL</sequence>
<evidence type="ECO:0000313" key="7">
    <source>
        <dbReference type="EMBL" id="CAH1800953.1"/>
    </source>
</evidence>
<evidence type="ECO:0000256" key="1">
    <source>
        <dbReference type="ARBA" id="ARBA00001971"/>
    </source>
</evidence>
<dbReference type="InterPro" id="IPR002401">
    <property type="entry name" value="Cyt_P450_E_grp-I"/>
</dbReference>
<dbReference type="PRINTS" id="PR00463">
    <property type="entry name" value="EP450I"/>
</dbReference>
<evidence type="ECO:0000256" key="3">
    <source>
        <dbReference type="ARBA" id="ARBA00022723"/>
    </source>
</evidence>
<comment type="cofactor">
    <cofactor evidence="1">
        <name>heme</name>
        <dbReference type="ChEBI" id="CHEBI:30413"/>
    </cofactor>
</comment>